<feature type="compositionally biased region" description="Polar residues" evidence="1">
    <location>
        <begin position="176"/>
        <end position="185"/>
    </location>
</feature>
<feature type="non-terminal residue" evidence="2">
    <location>
        <position position="1"/>
    </location>
</feature>
<dbReference type="Proteomes" id="UP000708208">
    <property type="component" value="Unassembled WGS sequence"/>
</dbReference>
<evidence type="ECO:0000313" key="2">
    <source>
        <dbReference type="EMBL" id="CAG7726707.1"/>
    </source>
</evidence>
<feature type="compositionally biased region" description="Polar residues" evidence="1">
    <location>
        <begin position="154"/>
        <end position="165"/>
    </location>
</feature>
<evidence type="ECO:0000313" key="3">
    <source>
        <dbReference type="Proteomes" id="UP000708208"/>
    </source>
</evidence>
<gene>
    <name evidence="2" type="ORF">AFUS01_LOCUS15600</name>
</gene>
<feature type="compositionally biased region" description="Polar residues" evidence="1">
    <location>
        <begin position="26"/>
        <end position="37"/>
    </location>
</feature>
<feature type="region of interest" description="Disordered" evidence="1">
    <location>
        <begin position="1"/>
        <end position="67"/>
    </location>
</feature>
<sequence length="214" mass="23368">MSEPDIIPEEDFRHPLRNEPAGDRVLNSSHQFSTPASGNRHHPYGRQRTGSPHLNRLFNTPFDKPVADDDSSIVILKTIQYNPVGAWPPTETPLPHNQSSTGQQPASSRPVVNANVPPFAATSIPSQLSPQNFGGRKHVEFTTISTPRYPRTSGHGQDSQTSQLTPVPVIPVQPFPRTNSVAVQTEESCLNEKEKKESESANPSTTKSAPLPEG</sequence>
<feature type="region of interest" description="Disordered" evidence="1">
    <location>
        <begin position="87"/>
        <end position="114"/>
    </location>
</feature>
<feature type="compositionally biased region" description="Polar residues" evidence="1">
    <location>
        <begin position="95"/>
        <end position="107"/>
    </location>
</feature>
<evidence type="ECO:0000256" key="1">
    <source>
        <dbReference type="SAM" id="MobiDB-lite"/>
    </source>
</evidence>
<dbReference type="EMBL" id="CAJVCH010138907">
    <property type="protein sequence ID" value="CAG7726707.1"/>
    <property type="molecule type" value="Genomic_DNA"/>
</dbReference>
<protein>
    <submittedName>
        <fullName evidence="2">Uncharacterized protein</fullName>
    </submittedName>
</protein>
<keyword evidence="3" id="KW-1185">Reference proteome</keyword>
<dbReference type="AlphaFoldDB" id="A0A8J2P5Q5"/>
<proteinExistence type="predicted"/>
<name>A0A8J2P5Q5_9HEXA</name>
<reference evidence="2" key="1">
    <citation type="submission" date="2021-06" db="EMBL/GenBank/DDBJ databases">
        <authorList>
            <person name="Hodson N. C."/>
            <person name="Mongue J. A."/>
            <person name="Jaron S. K."/>
        </authorList>
    </citation>
    <scope>NUCLEOTIDE SEQUENCE</scope>
</reference>
<organism evidence="2 3">
    <name type="scientific">Allacma fusca</name>
    <dbReference type="NCBI Taxonomy" id="39272"/>
    <lineage>
        <taxon>Eukaryota</taxon>
        <taxon>Metazoa</taxon>
        <taxon>Ecdysozoa</taxon>
        <taxon>Arthropoda</taxon>
        <taxon>Hexapoda</taxon>
        <taxon>Collembola</taxon>
        <taxon>Symphypleona</taxon>
        <taxon>Sminthuridae</taxon>
        <taxon>Allacma</taxon>
    </lineage>
</organism>
<feature type="compositionally biased region" description="Basic and acidic residues" evidence="1">
    <location>
        <begin position="190"/>
        <end position="199"/>
    </location>
</feature>
<feature type="region of interest" description="Disordered" evidence="1">
    <location>
        <begin position="145"/>
        <end position="214"/>
    </location>
</feature>
<feature type="compositionally biased region" description="Basic and acidic residues" evidence="1">
    <location>
        <begin position="10"/>
        <end position="22"/>
    </location>
</feature>
<accession>A0A8J2P5Q5</accession>
<comment type="caution">
    <text evidence="2">The sequence shown here is derived from an EMBL/GenBank/DDBJ whole genome shotgun (WGS) entry which is preliminary data.</text>
</comment>